<dbReference type="InterPro" id="IPR012340">
    <property type="entry name" value="NA-bd_OB-fold"/>
</dbReference>
<sequence length="164" mass="18256">MSIEIGKVVTGKVTGITHFGAFIDLGDRKTGLVHISEISDSYIKDINDVLTVGDEVEVRVLTIADDGKIGLSIRKAQENATEDSQPQRQHKPAPRSTTAYKPREDRPSYNKGRDSRERAPQSKEPKKDSFDNLMSSFLKDSDDRLTSLKRNTEGKRGGRGGRRN</sequence>
<dbReference type="InterPro" id="IPR003029">
    <property type="entry name" value="S1_domain"/>
</dbReference>
<dbReference type="KEGG" id="jda:BW727_101478"/>
<dbReference type="NCBIfam" id="NF006363">
    <property type="entry name" value="PRK08582.1"/>
    <property type="match status" value="1"/>
</dbReference>
<dbReference type="GO" id="GO:0003729">
    <property type="term" value="F:mRNA binding"/>
    <property type="evidence" value="ECO:0007669"/>
    <property type="project" value="TreeGrafter"/>
</dbReference>
<dbReference type="Proteomes" id="UP000188993">
    <property type="component" value="Chromosome"/>
</dbReference>
<keyword evidence="4" id="KW-1185">Reference proteome</keyword>
<dbReference type="GO" id="GO:0006412">
    <property type="term" value="P:translation"/>
    <property type="evidence" value="ECO:0007669"/>
    <property type="project" value="TreeGrafter"/>
</dbReference>
<feature type="compositionally biased region" description="Polar residues" evidence="1">
    <location>
        <begin position="78"/>
        <end position="87"/>
    </location>
</feature>
<feature type="domain" description="S1 motif" evidence="2">
    <location>
        <begin position="6"/>
        <end position="74"/>
    </location>
</feature>
<feature type="compositionally biased region" description="Basic and acidic residues" evidence="1">
    <location>
        <begin position="139"/>
        <end position="156"/>
    </location>
</feature>
<reference evidence="3 4" key="1">
    <citation type="journal article" date="2014" name="Int. J. Syst. Evol. Microbiol.">
        <title>Jeotgalibaca dankookensis gen. nov., sp. nov., a member of the family Carnobacteriaceae, isolated from seujeot (Korean traditional food).</title>
        <authorList>
            <person name="Lee D.G."/>
            <person name="Trujillo M.E."/>
            <person name="Kang H."/>
            <person name="Ahn T.Y."/>
        </authorList>
    </citation>
    <scope>NUCLEOTIDE SEQUENCE [LARGE SCALE GENOMIC DNA]</scope>
    <source>
        <strain evidence="3 4">EX-07</strain>
    </source>
</reference>
<dbReference type="SMART" id="SM00316">
    <property type="entry name" value="S1"/>
    <property type="match status" value="1"/>
</dbReference>
<dbReference type="RefSeq" id="WP_062470836.1">
    <property type="nucleotide sequence ID" value="NZ_BBYN01000023.1"/>
</dbReference>
<feature type="region of interest" description="Disordered" evidence="1">
    <location>
        <begin position="76"/>
        <end position="164"/>
    </location>
</feature>
<dbReference type="STRING" id="708126.BW727_101478"/>
<evidence type="ECO:0000313" key="4">
    <source>
        <dbReference type="Proteomes" id="UP000188993"/>
    </source>
</evidence>
<dbReference type="InterPro" id="IPR050437">
    <property type="entry name" value="Ribos_protein_bS1-like"/>
</dbReference>
<dbReference type="Pfam" id="PF00575">
    <property type="entry name" value="S1"/>
    <property type="match status" value="1"/>
</dbReference>
<evidence type="ECO:0000256" key="1">
    <source>
        <dbReference type="SAM" id="MobiDB-lite"/>
    </source>
</evidence>
<accession>A0A1S6IQM1</accession>
<proteinExistence type="predicted"/>
<dbReference type="GO" id="GO:0003735">
    <property type="term" value="F:structural constituent of ribosome"/>
    <property type="evidence" value="ECO:0007669"/>
    <property type="project" value="TreeGrafter"/>
</dbReference>
<dbReference type="AlphaFoldDB" id="A0A1S6IQM1"/>
<dbReference type="GO" id="GO:0005737">
    <property type="term" value="C:cytoplasm"/>
    <property type="evidence" value="ECO:0007669"/>
    <property type="project" value="UniProtKB-ARBA"/>
</dbReference>
<dbReference type="SUPFAM" id="SSF50249">
    <property type="entry name" value="Nucleic acid-binding proteins"/>
    <property type="match status" value="1"/>
</dbReference>
<evidence type="ECO:0000313" key="3">
    <source>
        <dbReference type="EMBL" id="AQS53845.1"/>
    </source>
</evidence>
<dbReference type="PROSITE" id="PS50126">
    <property type="entry name" value="S1"/>
    <property type="match status" value="1"/>
</dbReference>
<dbReference type="EMBL" id="CP019728">
    <property type="protein sequence ID" value="AQS53845.1"/>
    <property type="molecule type" value="Genomic_DNA"/>
</dbReference>
<dbReference type="FunFam" id="2.40.50.140:FF:000051">
    <property type="entry name" value="RNA-binding transcriptional accessory protein"/>
    <property type="match status" value="1"/>
</dbReference>
<protein>
    <submittedName>
        <fullName evidence="3">General stress protein 13</fullName>
    </submittedName>
</protein>
<name>A0A1S6IQM1_9LACT</name>
<organism evidence="3 4">
    <name type="scientific">Jeotgalibaca dankookensis</name>
    <dbReference type="NCBI Taxonomy" id="708126"/>
    <lineage>
        <taxon>Bacteria</taxon>
        <taxon>Bacillati</taxon>
        <taxon>Bacillota</taxon>
        <taxon>Bacilli</taxon>
        <taxon>Lactobacillales</taxon>
        <taxon>Carnobacteriaceae</taxon>
        <taxon>Jeotgalibaca</taxon>
    </lineage>
</organism>
<dbReference type="Gene3D" id="2.40.50.140">
    <property type="entry name" value="Nucleic acid-binding proteins"/>
    <property type="match status" value="1"/>
</dbReference>
<dbReference type="PANTHER" id="PTHR10724">
    <property type="entry name" value="30S RIBOSOMAL PROTEIN S1"/>
    <property type="match status" value="1"/>
</dbReference>
<dbReference type="CDD" id="cd05692">
    <property type="entry name" value="S1_RPS1_repeat_hs4"/>
    <property type="match status" value="1"/>
</dbReference>
<evidence type="ECO:0000259" key="2">
    <source>
        <dbReference type="PROSITE" id="PS50126"/>
    </source>
</evidence>
<gene>
    <name evidence="3" type="primary">yugI_2</name>
    <name evidence="3" type="ORF">BW727_101478</name>
</gene>
<dbReference type="OrthoDB" id="9810507at2"/>
<feature type="compositionally biased region" description="Basic and acidic residues" evidence="1">
    <location>
        <begin position="101"/>
        <end position="130"/>
    </location>
</feature>